<evidence type="ECO:0000313" key="10">
    <source>
        <dbReference type="Proteomes" id="UP000008311"/>
    </source>
</evidence>
<dbReference type="AlphaFoldDB" id="B9RYQ5"/>
<gene>
    <name evidence="9" type="ORF">RCOM_1312570</name>
</gene>
<evidence type="ECO:0000256" key="5">
    <source>
        <dbReference type="ARBA" id="ARBA00022989"/>
    </source>
</evidence>
<evidence type="ECO:0000256" key="3">
    <source>
        <dbReference type="ARBA" id="ARBA00022475"/>
    </source>
</evidence>
<dbReference type="InterPro" id="IPR012552">
    <property type="entry name" value="DVL"/>
</dbReference>
<name>B9RYQ5_RICCO</name>
<dbReference type="Pfam" id="PF08137">
    <property type="entry name" value="DVL"/>
    <property type="match status" value="1"/>
</dbReference>
<evidence type="ECO:0000256" key="8">
    <source>
        <dbReference type="SAM" id="MobiDB-lite"/>
    </source>
</evidence>
<dbReference type="EMBL" id="EQ973832">
    <property type="protein sequence ID" value="EEF43407.1"/>
    <property type="molecule type" value="Genomic_DNA"/>
</dbReference>
<keyword evidence="10" id="KW-1185">Reference proteome</keyword>
<sequence length="54" mass="6402">MELSTSKRKKASPSPKRQTRVQQNSKGLKGTRARLYIIRRCITMLICWKEHRDD</sequence>
<evidence type="ECO:0000313" key="9">
    <source>
        <dbReference type="EMBL" id="EEF43407.1"/>
    </source>
</evidence>
<comment type="similarity">
    <text evidence="7">Belongs to the DVL/RTFL small polypeptides family.</text>
</comment>
<comment type="subcellular location">
    <subcellularLocation>
        <location evidence="1">Cell membrane</location>
        <topology evidence="1">Single-pass membrane protein</topology>
    </subcellularLocation>
</comment>
<feature type="compositionally biased region" description="Basic residues" evidence="8">
    <location>
        <begin position="1"/>
        <end position="11"/>
    </location>
</feature>
<evidence type="ECO:0000256" key="1">
    <source>
        <dbReference type="ARBA" id="ARBA00004162"/>
    </source>
</evidence>
<keyword evidence="6" id="KW-0472">Membrane</keyword>
<accession>B9RYQ5</accession>
<dbReference type="InterPro" id="IPR051525">
    <property type="entry name" value="DVL_RTFL_regulatory"/>
</dbReference>
<evidence type="ECO:0000256" key="6">
    <source>
        <dbReference type="ARBA" id="ARBA00023136"/>
    </source>
</evidence>
<protein>
    <submittedName>
        <fullName evidence="9">Uncharacterized protein</fullName>
    </submittedName>
</protein>
<keyword evidence="2" id="KW-0217">Developmental protein</keyword>
<evidence type="ECO:0000256" key="7">
    <source>
        <dbReference type="ARBA" id="ARBA00024340"/>
    </source>
</evidence>
<dbReference type="PANTHER" id="PTHR33102">
    <property type="entry name" value="DVL19-RELATED-RELATED"/>
    <property type="match status" value="1"/>
</dbReference>
<dbReference type="Proteomes" id="UP000008311">
    <property type="component" value="Unassembled WGS sequence"/>
</dbReference>
<keyword evidence="5" id="KW-1133">Transmembrane helix</keyword>
<dbReference type="eggNOG" id="ENOG502SWKE">
    <property type="taxonomic scope" value="Eukaryota"/>
</dbReference>
<keyword evidence="4" id="KW-0812">Transmembrane</keyword>
<dbReference type="GO" id="GO:0005886">
    <property type="term" value="C:plasma membrane"/>
    <property type="evidence" value="ECO:0007669"/>
    <property type="project" value="UniProtKB-SubCell"/>
</dbReference>
<feature type="region of interest" description="Disordered" evidence="8">
    <location>
        <begin position="1"/>
        <end position="29"/>
    </location>
</feature>
<evidence type="ECO:0000256" key="2">
    <source>
        <dbReference type="ARBA" id="ARBA00022473"/>
    </source>
</evidence>
<evidence type="ECO:0000256" key="4">
    <source>
        <dbReference type="ARBA" id="ARBA00022692"/>
    </source>
</evidence>
<organism evidence="9 10">
    <name type="scientific">Ricinus communis</name>
    <name type="common">Castor bean</name>
    <dbReference type="NCBI Taxonomy" id="3988"/>
    <lineage>
        <taxon>Eukaryota</taxon>
        <taxon>Viridiplantae</taxon>
        <taxon>Streptophyta</taxon>
        <taxon>Embryophyta</taxon>
        <taxon>Tracheophyta</taxon>
        <taxon>Spermatophyta</taxon>
        <taxon>Magnoliopsida</taxon>
        <taxon>eudicotyledons</taxon>
        <taxon>Gunneridae</taxon>
        <taxon>Pentapetalae</taxon>
        <taxon>rosids</taxon>
        <taxon>fabids</taxon>
        <taxon>Malpighiales</taxon>
        <taxon>Euphorbiaceae</taxon>
        <taxon>Acalyphoideae</taxon>
        <taxon>Acalypheae</taxon>
        <taxon>Ricinus</taxon>
    </lineage>
</organism>
<dbReference type="InParanoid" id="B9RYQ5"/>
<proteinExistence type="inferred from homology"/>
<dbReference type="GO" id="GO:0048367">
    <property type="term" value="P:shoot system development"/>
    <property type="evidence" value="ECO:0007669"/>
    <property type="project" value="UniProtKB-ARBA"/>
</dbReference>
<reference evidence="10" key="1">
    <citation type="journal article" date="2010" name="Nat. Biotechnol.">
        <title>Draft genome sequence of the oilseed species Ricinus communis.</title>
        <authorList>
            <person name="Chan A.P."/>
            <person name="Crabtree J."/>
            <person name="Zhao Q."/>
            <person name="Lorenzi H."/>
            <person name="Orvis J."/>
            <person name="Puiu D."/>
            <person name="Melake-Berhan A."/>
            <person name="Jones K.M."/>
            <person name="Redman J."/>
            <person name="Chen G."/>
            <person name="Cahoon E.B."/>
            <person name="Gedil M."/>
            <person name="Stanke M."/>
            <person name="Haas B.J."/>
            <person name="Wortman J.R."/>
            <person name="Fraser-Liggett C.M."/>
            <person name="Ravel J."/>
            <person name="Rabinowicz P.D."/>
        </authorList>
    </citation>
    <scope>NUCLEOTIDE SEQUENCE [LARGE SCALE GENOMIC DNA]</scope>
    <source>
        <strain evidence="10">cv. Hale</strain>
    </source>
</reference>
<dbReference type="GO" id="GO:0008285">
    <property type="term" value="P:negative regulation of cell population proliferation"/>
    <property type="evidence" value="ECO:0007669"/>
    <property type="project" value="InterPro"/>
</dbReference>
<keyword evidence="3" id="KW-1003">Cell membrane</keyword>